<dbReference type="Gene3D" id="3.40.50.410">
    <property type="entry name" value="von Willebrand factor, type A domain"/>
    <property type="match status" value="2"/>
</dbReference>
<dbReference type="AlphaFoldDB" id="A0A1I2NIA5"/>
<dbReference type="SUPFAM" id="SSF53300">
    <property type="entry name" value="vWA-like"/>
    <property type="match status" value="1"/>
</dbReference>
<name>A0A1I2NIA5_9BACL</name>
<dbReference type="OrthoDB" id="9783818at2"/>
<protein>
    <submittedName>
        <fullName evidence="2">D-amino-acid dehydrogenase</fullName>
    </submittedName>
</protein>
<reference evidence="2 3" key="1">
    <citation type="submission" date="2016-10" db="EMBL/GenBank/DDBJ databases">
        <authorList>
            <person name="de Groot N.N."/>
        </authorList>
    </citation>
    <scope>NUCLEOTIDE SEQUENCE [LARGE SCALE GENOMIC DNA]</scope>
    <source>
        <strain evidence="2 3">DSM 44945</strain>
    </source>
</reference>
<keyword evidence="3" id="KW-1185">Reference proteome</keyword>
<dbReference type="EMBL" id="FOOK01000013">
    <property type="protein sequence ID" value="SFG03644.1"/>
    <property type="molecule type" value="Genomic_DNA"/>
</dbReference>
<dbReference type="STRING" id="201973.SAMN04488025_11346"/>
<dbReference type="Pfam" id="PF00092">
    <property type="entry name" value="VWA"/>
    <property type="match status" value="1"/>
</dbReference>
<dbReference type="RefSeq" id="WP_092038070.1">
    <property type="nucleotide sequence ID" value="NZ_FOOK01000013.1"/>
</dbReference>
<dbReference type="SMART" id="SM00327">
    <property type="entry name" value="VWA"/>
    <property type="match status" value="1"/>
</dbReference>
<dbReference type="PROSITE" id="PS51257">
    <property type="entry name" value="PROKAR_LIPOPROTEIN"/>
    <property type="match status" value="1"/>
</dbReference>
<dbReference type="InterPro" id="IPR036465">
    <property type="entry name" value="vWFA_dom_sf"/>
</dbReference>
<evidence type="ECO:0000313" key="3">
    <source>
        <dbReference type="Proteomes" id="UP000198661"/>
    </source>
</evidence>
<dbReference type="InterPro" id="IPR002035">
    <property type="entry name" value="VWF_A"/>
</dbReference>
<dbReference type="Proteomes" id="UP000198661">
    <property type="component" value="Unassembled WGS sequence"/>
</dbReference>
<evidence type="ECO:0000259" key="1">
    <source>
        <dbReference type="PROSITE" id="PS50234"/>
    </source>
</evidence>
<proteinExistence type="predicted"/>
<feature type="domain" description="VWFA" evidence="1">
    <location>
        <begin position="132"/>
        <end position="324"/>
    </location>
</feature>
<evidence type="ECO:0000313" key="2">
    <source>
        <dbReference type="EMBL" id="SFG03644.1"/>
    </source>
</evidence>
<organism evidence="2 3">
    <name type="scientific">Planifilum fulgidum</name>
    <dbReference type="NCBI Taxonomy" id="201973"/>
    <lineage>
        <taxon>Bacteria</taxon>
        <taxon>Bacillati</taxon>
        <taxon>Bacillota</taxon>
        <taxon>Bacilli</taxon>
        <taxon>Bacillales</taxon>
        <taxon>Thermoactinomycetaceae</taxon>
        <taxon>Planifilum</taxon>
    </lineage>
</organism>
<gene>
    <name evidence="2" type="ORF">SAMN04488025_11346</name>
</gene>
<dbReference type="PROSITE" id="PS50234">
    <property type="entry name" value="VWFA"/>
    <property type="match status" value="1"/>
</dbReference>
<sequence length="440" mass="49436">MNKLLSWMLILCLIFGGGCSLFAKEEKEVSGEPEEKEVKQAATDIEGMLKEGPGKYAGNKYDEEKVKAELDKLPTGLTADEAYNHLVALLAENYEREVEMLDSVDPTIKTNLATPGAAKAAEGESALPKQINVEILLDASGSMAGRVPGGVKMDLAKDAIRSFVSKLPAGAQVALRVYGHKGSNRKEDKDLSCQSTELVYEPGTYDEKSFRKSLSRFNPTGWTPLAAAIEQAKTDLSGNTGENVENIVYVVSDGIETCGGDPVKAAKDLHESDIQAVVNIIGFDVDNEGQRALKKVAEAGGGKYATVNTGEDLREHLEEEYRSLREAWEMWRIDSSLEADRQWGDKWDVVNEAESSMLDKTLREDSRMLDARIYLDESGKMSREEYNSLREKVYHRINQLRNYRRERCSRLYDLLRENREKERQRVRNKADEMKEKYELD</sequence>
<accession>A0A1I2NIA5</accession>